<reference evidence="3" key="1">
    <citation type="submission" date="2020-08" db="EMBL/GenBank/DDBJ databases">
        <title>Genome public.</title>
        <authorList>
            <person name="Liu C."/>
            <person name="Sun Q."/>
        </authorList>
    </citation>
    <scope>NUCLEOTIDE SEQUENCE</scope>
    <source>
        <strain evidence="3">NSJ-53</strain>
    </source>
</reference>
<accession>A0A926D2M8</accession>
<dbReference type="SUPFAM" id="SSF88713">
    <property type="entry name" value="Glycoside hydrolase/deacetylase"/>
    <property type="match status" value="1"/>
</dbReference>
<proteinExistence type="predicted"/>
<dbReference type="PROSITE" id="PS51677">
    <property type="entry name" value="NODB"/>
    <property type="match status" value="1"/>
</dbReference>
<dbReference type="CDD" id="cd10944">
    <property type="entry name" value="CE4_SmPgdA_like"/>
    <property type="match status" value="1"/>
</dbReference>
<evidence type="ECO:0000256" key="1">
    <source>
        <dbReference type="SAM" id="MobiDB-lite"/>
    </source>
</evidence>
<evidence type="ECO:0000259" key="2">
    <source>
        <dbReference type="PROSITE" id="PS51677"/>
    </source>
</evidence>
<dbReference type="GO" id="GO:0016810">
    <property type="term" value="F:hydrolase activity, acting on carbon-nitrogen (but not peptide) bonds"/>
    <property type="evidence" value="ECO:0007669"/>
    <property type="project" value="InterPro"/>
</dbReference>
<feature type="region of interest" description="Disordered" evidence="1">
    <location>
        <begin position="66"/>
        <end position="96"/>
    </location>
</feature>
<evidence type="ECO:0000313" key="4">
    <source>
        <dbReference type="Proteomes" id="UP000623172"/>
    </source>
</evidence>
<dbReference type="Proteomes" id="UP000623172">
    <property type="component" value="Unassembled WGS sequence"/>
</dbReference>
<keyword evidence="4" id="KW-1185">Reference proteome</keyword>
<dbReference type="InterPro" id="IPR011330">
    <property type="entry name" value="Glyco_hydro/deAcase_b/a-brl"/>
</dbReference>
<dbReference type="RefSeq" id="WP_249315606.1">
    <property type="nucleotide sequence ID" value="NZ_JACRSR010000001.1"/>
</dbReference>
<organism evidence="3 4">
    <name type="scientific">Gehongia tenuis</name>
    <dbReference type="NCBI Taxonomy" id="2763655"/>
    <lineage>
        <taxon>Bacteria</taxon>
        <taxon>Bacillati</taxon>
        <taxon>Bacillota</taxon>
        <taxon>Clostridia</taxon>
        <taxon>Christensenellales</taxon>
        <taxon>Christensenellaceae</taxon>
        <taxon>Gehongia</taxon>
    </lineage>
</organism>
<name>A0A926D2M8_9FIRM</name>
<feature type="compositionally biased region" description="Low complexity" evidence="1">
    <location>
        <begin position="66"/>
        <end position="76"/>
    </location>
</feature>
<protein>
    <submittedName>
        <fullName evidence="3">Polysaccharide deacetylase family protein</fullName>
    </submittedName>
</protein>
<sequence length="318" mass="35255">MRRLSYEHRKKRRMIVTACCIVLVVALVVGTCTILFANGGERAAFSQQTPQPAPIFTLEPTPEAVLTPSPVVETPTPSNPATPEGETATPAPSQAADGEVAHFSGAMRLPIPDADGTKVAYITFDDGPSTKTPELLDILDRYGVKATFFMVGTMIDDYPNQAKAIYERGHALGLHSYTHKYKQLDSLDKFLAEMEKTNESLRKATGDESLNVKVIRFPGGSMGKYNGVAKKNYHQGVLDAGYEFYDWNSLNGDAEPDAKTKSVEDMKQEFINTIGGNQELVILMHDLDNKGKTREMLPWMIEYLKEKGFEFRTLPEPQ</sequence>
<dbReference type="Pfam" id="PF01522">
    <property type="entry name" value="Polysacc_deac_1"/>
    <property type="match status" value="1"/>
</dbReference>
<feature type="domain" description="NodB homology" evidence="2">
    <location>
        <begin position="118"/>
        <end position="312"/>
    </location>
</feature>
<dbReference type="PANTHER" id="PTHR10587">
    <property type="entry name" value="GLYCOSYL TRANSFERASE-RELATED"/>
    <property type="match status" value="1"/>
</dbReference>
<dbReference type="Gene3D" id="3.20.20.370">
    <property type="entry name" value="Glycoside hydrolase/deacetylase"/>
    <property type="match status" value="1"/>
</dbReference>
<dbReference type="InterPro" id="IPR050248">
    <property type="entry name" value="Polysacc_deacetylase_ArnD"/>
</dbReference>
<evidence type="ECO:0000313" key="3">
    <source>
        <dbReference type="EMBL" id="MBC8531280.1"/>
    </source>
</evidence>
<dbReference type="EMBL" id="JACRSR010000001">
    <property type="protein sequence ID" value="MBC8531280.1"/>
    <property type="molecule type" value="Genomic_DNA"/>
</dbReference>
<dbReference type="InterPro" id="IPR002509">
    <property type="entry name" value="NODB_dom"/>
</dbReference>
<comment type="caution">
    <text evidence="3">The sequence shown here is derived from an EMBL/GenBank/DDBJ whole genome shotgun (WGS) entry which is preliminary data.</text>
</comment>
<gene>
    <name evidence="3" type="ORF">H8696_05395</name>
</gene>
<dbReference type="AlphaFoldDB" id="A0A926D2M8"/>
<dbReference type="PANTHER" id="PTHR10587:SF125">
    <property type="entry name" value="POLYSACCHARIDE DEACETYLASE YHEN-RELATED"/>
    <property type="match status" value="1"/>
</dbReference>
<dbReference type="GO" id="GO:0005975">
    <property type="term" value="P:carbohydrate metabolic process"/>
    <property type="evidence" value="ECO:0007669"/>
    <property type="project" value="InterPro"/>
</dbReference>